<proteinExistence type="predicted"/>
<keyword evidence="2" id="KW-1133">Transmembrane helix</keyword>
<dbReference type="AlphaFoldDB" id="A0A8J2M5D5"/>
<dbReference type="EMBL" id="CAJVCH010568621">
    <property type="protein sequence ID" value="CAG7833121.1"/>
    <property type="molecule type" value="Genomic_DNA"/>
</dbReference>
<reference evidence="3" key="1">
    <citation type="submission" date="2021-06" db="EMBL/GenBank/DDBJ databases">
        <authorList>
            <person name="Hodson N. C."/>
            <person name="Mongue J. A."/>
            <person name="Jaron S. K."/>
        </authorList>
    </citation>
    <scope>NUCLEOTIDE SEQUENCE</scope>
</reference>
<name>A0A8J2M5D5_9HEXA</name>
<gene>
    <name evidence="3" type="ORF">AFUS01_LOCUS42767</name>
</gene>
<sequence length="190" mass="21677">MFCDGTTDTATLPLPTAITESPSPEVTKTKEESSTPVVTTVPPLPSATTLAPSLETTTLSNDVAREDRVWWKLLLNTIWTGGKPAFIIAEHVFAAFGVLVLLVIFLKRCSVNKSADNYVTETDSLINDQRRSWSGRRNQRTEEPFFTSVTKEFDFSKTTFSCFVANKRKTFQELRRLRNLDLWRYWNQIF</sequence>
<feature type="compositionally biased region" description="Low complexity" evidence="1">
    <location>
        <begin position="34"/>
        <end position="46"/>
    </location>
</feature>
<keyword evidence="2" id="KW-0812">Transmembrane</keyword>
<protein>
    <submittedName>
        <fullName evidence="3">Uncharacterized protein</fullName>
    </submittedName>
</protein>
<keyword evidence="2" id="KW-0472">Membrane</keyword>
<evidence type="ECO:0000313" key="3">
    <source>
        <dbReference type="EMBL" id="CAG7833121.1"/>
    </source>
</evidence>
<keyword evidence="4" id="KW-1185">Reference proteome</keyword>
<evidence type="ECO:0000256" key="1">
    <source>
        <dbReference type="SAM" id="MobiDB-lite"/>
    </source>
</evidence>
<evidence type="ECO:0000313" key="4">
    <source>
        <dbReference type="Proteomes" id="UP000708208"/>
    </source>
</evidence>
<feature type="transmembrane region" description="Helical" evidence="2">
    <location>
        <begin position="85"/>
        <end position="106"/>
    </location>
</feature>
<evidence type="ECO:0000256" key="2">
    <source>
        <dbReference type="SAM" id="Phobius"/>
    </source>
</evidence>
<feature type="region of interest" description="Disordered" evidence="1">
    <location>
        <begin position="1"/>
        <end position="46"/>
    </location>
</feature>
<feature type="compositionally biased region" description="Low complexity" evidence="1">
    <location>
        <begin position="1"/>
        <end position="19"/>
    </location>
</feature>
<dbReference type="Proteomes" id="UP000708208">
    <property type="component" value="Unassembled WGS sequence"/>
</dbReference>
<accession>A0A8J2M5D5</accession>
<comment type="caution">
    <text evidence="3">The sequence shown here is derived from an EMBL/GenBank/DDBJ whole genome shotgun (WGS) entry which is preliminary data.</text>
</comment>
<organism evidence="3 4">
    <name type="scientific">Allacma fusca</name>
    <dbReference type="NCBI Taxonomy" id="39272"/>
    <lineage>
        <taxon>Eukaryota</taxon>
        <taxon>Metazoa</taxon>
        <taxon>Ecdysozoa</taxon>
        <taxon>Arthropoda</taxon>
        <taxon>Hexapoda</taxon>
        <taxon>Collembola</taxon>
        <taxon>Symphypleona</taxon>
        <taxon>Sminthuridae</taxon>
        <taxon>Allacma</taxon>
    </lineage>
</organism>